<dbReference type="VEuPathDB" id="FungiDB:BO71DRAFT_315418"/>
<dbReference type="EMBL" id="KZ825808">
    <property type="protein sequence ID" value="PYH98849.1"/>
    <property type="molecule type" value="Genomic_DNA"/>
</dbReference>
<feature type="non-terminal residue" evidence="1">
    <location>
        <position position="1"/>
    </location>
</feature>
<evidence type="ECO:0000313" key="2">
    <source>
        <dbReference type="Proteomes" id="UP000247810"/>
    </source>
</evidence>
<proteinExistence type="predicted"/>
<dbReference type="Pfam" id="PF11905">
    <property type="entry name" value="DUF3425"/>
    <property type="match status" value="1"/>
</dbReference>
<dbReference type="PANTHER" id="PTHR38116">
    <property type="entry name" value="CHROMOSOME 7, WHOLE GENOME SHOTGUN SEQUENCE"/>
    <property type="match status" value="1"/>
</dbReference>
<dbReference type="PANTHER" id="PTHR38116:SF8">
    <property type="entry name" value="BZIP DOMAIN-CONTAINING PROTEIN"/>
    <property type="match status" value="1"/>
</dbReference>
<evidence type="ECO:0000313" key="1">
    <source>
        <dbReference type="EMBL" id="PYH98849.1"/>
    </source>
</evidence>
<gene>
    <name evidence="1" type="ORF">BO71DRAFT_315418</name>
</gene>
<dbReference type="AlphaFoldDB" id="A0A319DN65"/>
<protein>
    <submittedName>
        <fullName evidence="1">Uncharacterized protein</fullName>
    </submittedName>
</protein>
<name>A0A319DN65_9EURO</name>
<dbReference type="Proteomes" id="UP000247810">
    <property type="component" value="Unassembled WGS sequence"/>
</dbReference>
<organism evidence="1 2">
    <name type="scientific">Aspergillus ellipticus CBS 707.79</name>
    <dbReference type="NCBI Taxonomy" id="1448320"/>
    <lineage>
        <taxon>Eukaryota</taxon>
        <taxon>Fungi</taxon>
        <taxon>Dikarya</taxon>
        <taxon>Ascomycota</taxon>
        <taxon>Pezizomycotina</taxon>
        <taxon>Eurotiomycetes</taxon>
        <taxon>Eurotiomycetidae</taxon>
        <taxon>Eurotiales</taxon>
        <taxon>Aspergillaceae</taxon>
        <taxon>Aspergillus</taxon>
        <taxon>Aspergillus subgen. Circumdati</taxon>
    </lineage>
</organism>
<accession>A0A319DN65</accession>
<reference evidence="1 2" key="1">
    <citation type="submission" date="2018-02" db="EMBL/GenBank/DDBJ databases">
        <title>The genomes of Aspergillus section Nigri reveals drivers in fungal speciation.</title>
        <authorList>
            <consortium name="DOE Joint Genome Institute"/>
            <person name="Vesth T.C."/>
            <person name="Nybo J."/>
            <person name="Theobald S."/>
            <person name="Brandl J."/>
            <person name="Frisvad J.C."/>
            <person name="Nielsen K.F."/>
            <person name="Lyhne E.K."/>
            <person name="Kogle M.E."/>
            <person name="Kuo A."/>
            <person name="Riley R."/>
            <person name="Clum A."/>
            <person name="Nolan M."/>
            <person name="Lipzen A."/>
            <person name="Salamov A."/>
            <person name="Henrissat B."/>
            <person name="Wiebenga A."/>
            <person name="De vries R.P."/>
            <person name="Grigoriev I.V."/>
            <person name="Mortensen U.H."/>
            <person name="Andersen M.R."/>
            <person name="Baker S.E."/>
        </authorList>
    </citation>
    <scope>NUCLEOTIDE SEQUENCE [LARGE SCALE GENOMIC DNA]</scope>
    <source>
        <strain evidence="1 2">CBS 707.79</strain>
    </source>
</reference>
<keyword evidence="2" id="KW-1185">Reference proteome</keyword>
<dbReference type="InterPro" id="IPR021833">
    <property type="entry name" value="DUF3425"/>
</dbReference>
<dbReference type="STRING" id="1448320.A0A319DN65"/>
<dbReference type="OrthoDB" id="2245989at2759"/>
<sequence length="188" mass="21594">EEVASFLENFSKSAYESYTLGAPTADHLLTLSKVNVFRAFSDINSILGIPPRRSCIPDNAISQFNMHEPGRIIPSKLPASLQPTHVQRSIPHHPWLDFFPFPEMRDNLIRAGEFDDDQLCTDVMGFWNLSTESCGLLVWGEPADPASWEVSEAFIKKWPWVVRGLPALMESTNRWRRKRGERVIFRYM</sequence>